<evidence type="ECO:0008006" key="3">
    <source>
        <dbReference type="Google" id="ProtNLM"/>
    </source>
</evidence>
<dbReference type="PROSITE" id="PS51257">
    <property type="entry name" value="PROKAR_LIPOPROTEIN"/>
    <property type="match status" value="1"/>
</dbReference>
<protein>
    <recommendedName>
        <fullName evidence="3">Lipoprotein</fullName>
    </recommendedName>
</protein>
<proteinExistence type="predicted"/>
<dbReference type="AlphaFoldDB" id="A0A2V4XPK2"/>
<gene>
    <name evidence="1" type="ORF">DFQ11_1306</name>
</gene>
<accession>A0A2V4XPK2</accession>
<dbReference type="EMBL" id="QJTD01000030">
    <property type="protein sequence ID" value="PYE78491.1"/>
    <property type="molecule type" value="Genomic_DNA"/>
</dbReference>
<reference evidence="1 2" key="1">
    <citation type="submission" date="2018-06" db="EMBL/GenBank/DDBJ databases">
        <title>Genomic Encyclopedia of Type Strains, Phase III (KMG-III): the genomes of soil and plant-associated and newly described type strains.</title>
        <authorList>
            <person name="Whitman W."/>
        </authorList>
    </citation>
    <scope>NUCLEOTIDE SEQUENCE [LARGE SCALE GENOMIC DNA]</scope>
    <source>
        <strain evidence="1 2">CECT 7945</strain>
    </source>
</reference>
<comment type="caution">
    <text evidence="1">The sequence shown here is derived from an EMBL/GenBank/DDBJ whole genome shotgun (WGS) entry which is preliminary data.</text>
</comment>
<evidence type="ECO:0000313" key="2">
    <source>
        <dbReference type="Proteomes" id="UP000248054"/>
    </source>
</evidence>
<evidence type="ECO:0000313" key="1">
    <source>
        <dbReference type="EMBL" id="PYE78491.1"/>
    </source>
</evidence>
<keyword evidence="2" id="KW-1185">Reference proteome</keyword>
<dbReference type="Proteomes" id="UP000248054">
    <property type="component" value="Unassembled WGS sequence"/>
</dbReference>
<name>A0A2V4XPK2_9FLAO</name>
<sequence length="122" mass="14174">MSYKNNIIFLLLILIFASSCDSKKISFFQGQYFKANQELELNLNDGDYVYKKKFNENYSVGNLELVKYYKPKTDSVKIYLKVSKKDTVIFIPSTTEKVLFGNDAFGNLFIYTEKDTSAWLVD</sequence>
<organism evidence="1 2">
    <name type="scientific">Winogradskyella epiphytica</name>
    <dbReference type="NCBI Taxonomy" id="262005"/>
    <lineage>
        <taxon>Bacteria</taxon>
        <taxon>Pseudomonadati</taxon>
        <taxon>Bacteroidota</taxon>
        <taxon>Flavobacteriia</taxon>
        <taxon>Flavobacteriales</taxon>
        <taxon>Flavobacteriaceae</taxon>
        <taxon>Winogradskyella</taxon>
    </lineage>
</organism>